<reference evidence="4 5" key="1">
    <citation type="submission" date="2016-10" db="EMBL/GenBank/DDBJ databases">
        <authorList>
            <person name="de Groot N.N."/>
        </authorList>
    </citation>
    <scope>NUCLEOTIDE SEQUENCE [LARGE SCALE GENOMIC DNA]</scope>
    <source>
        <strain evidence="4 5">CPCC 202808</strain>
    </source>
</reference>
<dbReference type="RefSeq" id="WP_092888033.1">
    <property type="nucleotide sequence ID" value="NZ_FOOI01000017.1"/>
</dbReference>
<sequence length="372" mass="40834">MKAAILGAGRMGETVIGHLLDDPILTGLIAYDVRAERTAELAARYPIEVTTELRRVLDDPQVRVVFVTASNDAHAELSLAALAAGKAVMCEKPMAARLEDAAAMARTAHETAGFLQVGFELRYSRLYTTVKQWIDEGLLGDVLAVNCTYVPGEFWGRDSWRTQATSGGMFGEKLSHYVDLPRWWTGSEVTEVYSASAPNAVPYFQVRDNYQTTCRFGTGAVGHLSFLMALASTTTDLDPLQDMLTQQRGDGHELRYLVQGTKGAAETDIFGRSIKRWAFEETRRGLDSSLVEQLTWALADDHTYLHNTTEQARDVVRRVRDGRPPSIAPDDALQTMFVCAAAELSSDEGRPVRLEDIAALGNAGKQSLEGTT</sequence>
<evidence type="ECO:0000313" key="6">
    <source>
        <dbReference type="Proteomes" id="UP000533017"/>
    </source>
</evidence>
<dbReference type="Proteomes" id="UP000533017">
    <property type="component" value="Unassembled WGS sequence"/>
</dbReference>
<evidence type="ECO:0000313" key="5">
    <source>
        <dbReference type="Proteomes" id="UP000199052"/>
    </source>
</evidence>
<evidence type="ECO:0000313" key="3">
    <source>
        <dbReference type="EMBL" id="NYH84221.1"/>
    </source>
</evidence>
<dbReference type="InterPro" id="IPR036291">
    <property type="entry name" value="NAD(P)-bd_dom_sf"/>
</dbReference>
<evidence type="ECO:0000313" key="4">
    <source>
        <dbReference type="EMBL" id="SFH42430.1"/>
    </source>
</evidence>
<dbReference type="InterPro" id="IPR055170">
    <property type="entry name" value="GFO_IDH_MocA-like_dom"/>
</dbReference>
<dbReference type="AlphaFoldDB" id="A0A1I2ZXM8"/>
<dbReference type="OrthoDB" id="9805754at2"/>
<gene>
    <name evidence="3" type="ORF">FHR37_003072</name>
    <name evidence="4" type="ORF">SAMN05421678_117121</name>
</gene>
<reference evidence="3 6" key="2">
    <citation type="submission" date="2020-07" db="EMBL/GenBank/DDBJ databases">
        <title>Sequencing the genomes of 1000 actinobacteria strains.</title>
        <authorList>
            <person name="Klenk H.-P."/>
        </authorList>
    </citation>
    <scope>NUCLEOTIDE SEQUENCE [LARGE SCALE GENOMIC DNA]</scope>
    <source>
        <strain evidence="3 6">DSM 45117</strain>
    </source>
</reference>
<dbReference type="PANTHER" id="PTHR43377">
    <property type="entry name" value="BILIVERDIN REDUCTASE A"/>
    <property type="match status" value="1"/>
</dbReference>
<feature type="domain" description="GFO/IDH/MocA-like oxidoreductase" evidence="2">
    <location>
        <begin position="127"/>
        <end position="265"/>
    </location>
</feature>
<dbReference type="EMBL" id="JACBZA010000001">
    <property type="protein sequence ID" value="NYH84221.1"/>
    <property type="molecule type" value="Genomic_DNA"/>
</dbReference>
<feature type="domain" description="Gfo/Idh/MocA-like oxidoreductase N-terminal" evidence="1">
    <location>
        <begin position="2"/>
        <end position="119"/>
    </location>
</feature>
<evidence type="ECO:0000259" key="2">
    <source>
        <dbReference type="Pfam" id="PF22725"/>
    </source>
</evidence>
<dbReference type="STRING" id="504797.SAMN05421678_117121"/>
<dbReference type="Pfam" id="PF22725">
    <property type="entry name" value="GFO_IDH_MocA_C3"/>
    <property type="match status" value="1"/>
</dbReference>
<evidence type="ECO:0000259" key="1">
    <source>
        <dbReference type="Pfam" id="PF01408"/>
    </source>
</evidence>
<dbReference type="Proteomes" id="UP000199052">
    <property type="component" value="Unassembled WGS sequence"/>
</dbReference>
<dbReference type="SUPFAM" id="SSF55347">
    <property type="entry name" value="Glyceraldehyde-3-phosphate dehydrogenase-like, C-terminal domain"/>
    <property type="match status" value="1"/>
</dbReference>
<protein>
    <submittedName>
        <fullName evidence="3 4">Dehydrogenase</fullName>
    </submittedName>
</protein>
<dbReference type="PANTHER" id="PTHR43377:SF1">
    <property type="entry name" value="BILIVERDIN REDUCTASE A"/>
    <property type="match status" value="1"/>
</dbReference>
<keyword evidence="6" id="KW-1185">Reference proteome</keyword>
<organism evidence="4 5">
    <name type="scientific">Actinopolymorpha cephalotaxi</name>
    <dbReference type="NCBI Taxonomy" id="504797"/>
    <lineage>
        <taxon>Bacteria</taxon>
        <taxon>Bacillati</taxon>
        <taxon>Actinomycetota</taxon>
        <taxon>Actinomycetes</taxon>
        <taxon>Propionibacteriales</taxon>
        <taxon>Actinopolymorphaceae</taxon>
        <taxon>Actinopolymorpha</taxon>
    </lineage>
</organism>
<dbReference type="SUPFAM" id="SSF51735">
    <property type="entry name" value="NAD(P)-binding Rossmann-fold domains"/>
    <property type="match status" value="1"/>
</dbReference>
<dbReference type="Pfam" id="PF01408">
    <property type="entry name" value="GFO_IDH_MocA"/>
    <property type="match status" value="1"/>
</dbReference>
<name>A0A1I2ZXM8_9ACTN</name>
<dbReference type="InterPro" id="IPR000683">
    <property type="entry name" value="Gfo/Idh/MocA-like_OxRdtase_N"/>
</dbReference>
<proteinExistence type="predicted"/>
<dbReference type="Gene3D" id="3.30.360.10">
    <property type="entry name" value="Dihydrodipicolinate Reductase, domain 2"/>
    <property type="match status" value="1"/>
</dbReference>
<accession>A0A1I2ZXM8</accession>
<dbReference type="Gene3D" id="3.40.50.720">
    <property type="entry name" value="NAD(P)-binding Rossmann-like Domain"/>
    <property type="match status" value="1"/>
</dbReference>
<dbReference type="InterPro" id="IPR051450">
    <property type="entry name" value="Gfo/Idh/MocA_Oxidoreductases"/>
</dbReference>
<dbReference type="GO" id="GO:0000166">
    <property type="term" value="F:nucleotide binding"/>
    <property type="evidence" value="ECO:0007669"/>
    <property type="project" value="InterPro"/>
</dbReference>
<dbReference type="EMBL" id="FOOI01000017">
    <property type="protein sequence ID" value="SFH42430.1"/>
    <property type="molecule type" value="Genomic_DNA"/>
</dbReference>